<gene>
    <name evidence="1" type="ORF">GCM10023323_72040</name>
</gene>
<proteinExistence type="predicted"/>
<sequence length="192" mass="21510">MSDWTLTTLVRVDREYDRRNADSRSGSRFGSYISARTAELDSEDRTDRAEFTAWAWRIATPPVMSPGYIDIRPDLSVTFDRDEDGDPIVKVTVPLPHRALAREHRPGYEVGDWEAPYGRGETYPQLWAPPFIKRTAVLASATMLVPAKDWDLFVPSDRAEQLVDDAQLAVETAARLINSYVGPQVADLLGAS</sequence>
<comment type="caution">
    <text evidence="1">The sequence shown here is derived from an EMBL/GenBank/DDBJ whole genome shotgun (WGS) entry which is preliminary data.</text>
</comment>
<evidence type="ECO:0000313" key="2">
    <source>
        <dbReference type="Proteomes" id="UP001499878"/>
    </source>
</evidence>
<dbReference type="Proteomes" id="UP001499878">
    <property type="component" value="Unassembled WGS sequence"/>
</dbReference>
<dbReference type="RefSeq" id="WP_345637868.1">
    <property type="nucleotide sequence ID" value="NZ_BAABJR010000028.1"/>
</dbReference>
<accession>A0ABP9TFE0</accession>
<dbReference type="EMBL" id="BAABJR010000028">
    <property type="protein sequence ID" value="GAA5216954.1"/>
    <property type="molecule type" value="Genomic_DNA"/>
</dbReference>
<protein>
    <submittedName>
        <fullName evidence="1">Uncharacterized protein</fullName>
    </submittedName>
</protein>
<keyword evidence="2" id="KW-1185">Reference proteome</keyword>
<reference evidence="2" key="1">
    <citation type="journal article" date="2019" name="Int. J. Syst. Evol. Microbiol.">
        <title>The Global Catalogue of Microorganisms (GCM) 10K type strain sequencing project: providing services to taxonomists for standard genome sequencing and annotation.</title>
        <authorList>
            <consortium name="The Broad Institute Genomics Platform"/>
            <consortium name="The Broad Institute Genome Sequencing Center for Infectious Disease"/>
            <person name="Wu L."/>
            <person name="Ma J."/>
        </authorList>
    </citation>
    <scope>NUCLEOTIDE SEQUENCE [LARGE SCALE GENOMIC DNA]</scope>
    <source>
        <strain evidence="2">JCM 18306</strain>
    </source>
</reference>
<organism evidence="1 2">
    <name type="scientific">Streptomyces thinghirensis</name>
    <dbReference type="NCBI Taxonomy" id="551547"/>
    <lineage>
        <taxon>Bacteria</taxon>
        <taxon>Bacillati</taxon>
        <taxon>Actinomycetota</taxon>
        <taxon>Actinomycetes</taxon>
        <taxon>Kitasatosporales</taxon>
        <taxon>Streptomycetaceae</taxon>
        <taxon>Streptomyces</taxon>
    </lineage>
</organism>
<name>A0ABP9TFE0_9ACTN</name>
<evidence type="ECO:0000313" key="1">
    <source>
        <dbReference type="EMBL" id="GAA5216954.1"/>
    </source>
</evidence>